<dbReference type="Proteomes" id="UP000485058">
    <property type="component" value="Unassembled WGS sequence"/>
</dbReference>
<dbReference type="EMBL" id="BLLF01000075">
    <property type="protein sequence ID" value="GFH07121.1"/>
    <property type="molecule type" value="Genomic_DNA"/>
</dbReference>
<evidence type="ECO:0000313" key="1">
    <source>
        <dbReference type="EMBL" id="GFH07121.1"/>
    </source>
</evidence>
<keyword evidence="2" id="KW-1185">Reference proteome</keyword>
<dbReference type="AlphaFoldDB" id="A0A699YCI8"/>
<reference evidence="1 2" key="1">
    <citation type="submission" date="2020-02" db="EMBL/GenBank/DDBJ databases">
        <title>Draft genome sequence of Haematococcus lacustris strain NIES-144.</title>
        <authorList>
            <person name="Morimoto D."/>
            <person name="Nakagawa S."/>
            <person name="Yoshida T."/>
            <person name="Sawayama S."/>
        </authorList>
    </citation>
    <scope>NUCLEOTIDE SEQUENCE [LARGE SCALE GENOMIC DNA]</scope>
    <source>
        <strain evidence="1 2">NIES-144</strain>
    </source>
</reference>
<sequence length="79" mass="8454">MCIKLSALRCLESLEARKQPDSCASAFQVLSLAALQHNQLRATAEALLAAVRSHRDSTMADNVAELAVFAADKHQSGAM</sequence>
<feature type="non-terminal residue" evidence="1">
    <location>
        <position position="79"/>
    </location>
</feature>
<organism evidence="1 2">
    <name type="scientific">Haematococcus lacustris</name>
    <name type="common">Green alga</name>
    <name type="synonym">Haematococcus pluvialis</name>
    <dbReference type="NCBI Taxonomy" id="44745"/>
    <lineage>
        <taxon>Eukaryota</taxon>
        <taxon>Viridiplantae</taxon>
        <taxon>Chlorophyta</taxon>
        <taxon>core chlorophytes</taxon>
        <taxon>Chlorophyceae</taxon>
        <taxon>CS clade</taxon>
        <taxon>Chlamydomonadales</taxon>
        <taxon>Haematococcaceae</taxon>
        <taxon>Haematococcus</taxon>
    </lineage>
</organism>
<accession>A0A699YCI8</accession>
<gene>
    <name evidence="1" type="ORF">HaLaN_01879</name>
</gene>
<proteinExistence type="predicted"/>
<name>A0A699YCI8_HAELA</name>
<feature type="non-terminal residue" evidence="1">
    <location>
        <position position="1"/>
    </location>
</feature>
<evidence type="ECO:0000313" key="2">
    <source>
        <dbReference type="Proteomes" id="UP000485058"/>
    </source>
</evidence>
<protein>
    <submittedName>
        <fullName evidence="1">Uncharacterized protein</fullName>
    </submittedName>
</protein>
<comment type="caution">
    <text evidence="1">The sequence shown here is derived from an EMBL/GenBank/DDBJ whole genome shotgun (WGS) entry which is preliminary data.</text>
</comment>